<dbReference type="PANTHER" id="PTHR18964:SF149">
    <property type="entry name" value="BIFUNCTIONAL UDP-N-ACETYLGLUCOSAMINE 2-EPIMERASE_N-ACETYLMANNOSAMINE KINASE"/>
    <property type="match status" value="1"/>
</dbReference>
<reference evidence="2 3" key="1">
    <citation type="journal article" date="2024" name="Int. J. Syst. Evol. Microbiol.">
        <title>Clostridium omnivorum sp. nov., isolated from anoxic soil under the treatment of reductive soil disinfestation.</title>
        <authorList>
            <person name="Ueki A."/>
            <person name="Tonouchi A."/>
            <person name="Kaku N."/>
            <person name="Honma S."/>
            <person name="Ueki K."/>
        </authorList>
    </citation>
    <scope>NUCLEOTIDE SEQUENCE [LARGE SCALE GENOMIC DNA]</scope>
    <source>
        <strain evidence="2 3">E14</strain>
    </source>
</reference>
<name>A0ABQ5N7Q6_9CLOT</name>
<accession>A0ABQ5N7Q6</accession>
<dbReference type="EMBL" id="BRXR01000001">
    <property type="protein sequence ID" value="GLC31234.1"/>
    <property type="molecule type" value="Genomic_DNA"/>
</dbReference>
<dbReference type="InterPro" id="IPR043129">
    <property type="entry name" value="ATPase_NBD"/>
</dbReference>
<evidence type="ECO:0000313" key="3">
    <source>
        <dbReference type="Proteomes" id="UP001208567"/>
    </source>
</evidence>
<dbReference type="RefSeq" id="WP_264850511.1">
    <property type="nucleotide sequence ID" value="NZ_BRXR01000001.1"/>
</dbReference>
<gene>
    <name evidence="2" type="primary">glcK_2</name>
    <name evidence="2" type="ORF">bsdE14_26440</name>
</gene>
<evidence type="ECO:0000256" key="1">
    <source>
        <dbReference type="ARBA" id="ARBA00006479"/>
    </source>
</evidence>
<comment type="similarity">
    <text evidence="1">Belongs to the ROK (NagC/XylR) family.</text>
</comment>
<dbReference type="SUPFAM" id="SSF53067">
    <property type="entry name" value="Actin-like ATPase domain"/>
    <property type="match status" value="1"/>
</dbReference>
<dbReference type="Pfam" id="PF00480">
    <property type="entry name" value="ROK"/>
    <property type="match status" value="1"/>
</dbReference>
<evidence type="ECO:0000313" key="2">
    <source>
        <dbReference type="EMBL" id="GLC31234.1"/>
    </source>
</evidence>
<protein>
    <submittedName>
        <fullName evidence="2">Glucokinase</fullName>
    </submittedName>
</protein>
<dbReference type="PANTHER" id="PTHR18964">
    <property type="entry name" value="ROK (REPRESSOR, ORF, KINASE) FAMILY"/>
    <property type="match status" value="1"/>
</dbReference>
<sequence length="297" mass="32204">MYTIGIDIGGTNTRVALISKNEILEKYVFSTNINNSYENTNEILKIVKSLAEKVEIEGIGISCPGPLDLIAKTILNPPNLPGWKNYKIVEEISKATGLPTYIENDANIAALAEYLLIKEKPISLQFLTISTGIGAGFVHQGKIYRGAHGFAQEVFNIVVKPGAYSYGNYNSGALESVSSGSGIYKQALARGLQVGNTKDVFDLREKGNEEAAEIIEEAVEALAVGIASIIQIMDPEITVLSGSLVLNNQWIINELENRVKEKVHQDLKDKISIKLSEQNGDSGLIGAGYIATAEYNL</sequence>
<keyword evidence="3" id="KW-1185">Reference proteome</keyword>
<organism evidence="2 3">
    <name type="scientific">Clostridium omnivorum</name>
    <dbReference type="NCBI Taxonomy" id="1604902"/>
    <lineage>
        <taxon>Bacteria</taxon>
        <taxon>Bacillati</taxon>
        <taxon>Bacillota</taxon>
        <taxon>Clostridia</taxon>
        <taxon>Eubacteriales</taxon>
        <taxon>Clostridiaceae</taxon>
        <taxon>Clostridium</taxon>
    </lineage>
</organism>
<comment type="caution">
    <text evidence="2">The sequence shown here is derived from an EMBL/GenBank/DDBJ whole genome shotgun (WGS) entry which is preliminary data.</text>
</comment>
<dbReference type="Proteomes" id="UP001208567">
    <property type="component" value="Unassembled WGS sequence"/>
</dbReference>
<dbReference type="InterPro" id="IPR000600">
    <property type="entry name" value="ROK"/>
</dbReference>
<proteinExistence type="inferred from homology"/>
<dbReference type="Gene3D" id="3.30.420.40">
    <property type="match status" value="2"/>
</dbReference>